<evidence type="ECO:0000313" key="1">
    <source>
        <dbReference type="EMBL" id="DAE10898.1"/>
    </source>
</evidence>
<protein>
    <submittedName>
        <fullName evidence="1">Uncharacterized protein</fullName>
    </submittedName>
</protein>
<dbReference type="EMBL" id="BK015522">
    <property type="protein sequence ID" value="DAE10898.1"/>
    <property type="molecule type" value="Genomic_DNA"/>
</dbReference>
<name>A0A8S5PVH6_9CAUD</name>
<sequence>MRCGRSRTYRNSEPQDAGWIKTRHNAEGGWRVHI</sequence>
<reference evidence="1" key="1">
    <citation type="journal article" date="2021" name="Proc. Natl. Acad. Sci. U.S.A.">
        <title>A Catalog of Tens of Thousands of Viruses from Human Metagenomes Reveals Hidden Associations with Chronic Diseases.</title>
        <authorList>
            <person name="Tisza M.J."/>
            <person name="Buck C.B."/>
        </authorList>
    </citation>
    <scope>NUCLEOTIDE SEQUENCE</scope>
    <source>
        <strain evidence="1">Ctg0K17</strain>
    </source>
</reference>
<accession>A0A8S5PVH6</accession>
<organism evidence="1">
    <name type="scientific">Siphoviridae sp. ctg0K17</name>
    <dbReference type="NCBI Taxonomy" id="2825600"/>
    <lineage>
        <taxon>Viruses</taxon>
        <taxon>Duplodnaviria</taxon>
        <taxon>Heunggongvirae</taxon>
        <taxon>Uroviricota</taxon>
        <taxon>Caudoviricetes</taxon>
    </lineage>
</organism>
<proteinExistence type="predicted"/>